<dbReference type="EMBL" id="MN738786">
    <property type="protein sequence ID" value="QHT36831.1"/>
    <property type="molecule type" value="Genomic_DNA"/>
</dbReference>
<accession>A0A6C0F7J7</accession>
<organism evidence="1">
    <name type="scientific">viral metagenome</name>
    <dbReference type="NCBI Taxonomy" id="1070528"/>
    <lineage>
        <taxon>unclassified sequences</taxon>
        <taxon>metagenomes</taxon>
        <taxon>organismal metagenomes</taxon>
    </lineage>
</organism>
<reference evidence="1" key="1">
    <citation type="journal article" date="2020" name="Nature">
        <title>Giant virus diversity and host interactions through global metagenomics.</title>
        <authorList>
            <person name="Schulz F."/>
            <person name="Roux S."/>
            <person name="Paez-Espino D."/>
            <person name="Jungbluth S."/>
            <person name="Walsh D.A."/>
            <person name="Denef V.J."/>
            <person name="McMahon K.D."/>
            <person name="Konstantinidis K.T."/>
            <person name="Eloe-Fadrosh E.A."/>
            <person name="Kyrpides N.C."/>
            <person name="Woyke T."/>
        </authorList>
    </citation>
    <scope>NUCLEOTIDE SEQUENCE</scope>
    <source>
        <strain evidence="1">GVMAG-S-ERX555967-130</strain>
    </source>
</reference>
<evidence type="ECO:0000313" key="1">
    <source>
        <dbReference type="EMBL" id="QHT36831.1"/>
    </source>
</evidence>
<proteinExistence type="predicted"/>
<sequence>MDLTYDPQRPSATKMTYQSMVTTPQDVSIVNQFKTTPPSSKPDCNPFQHPNNFGNYFQQCSSPEAKWGAVKQAEDSSPCEKRENKGIPCHGIWNNQTRRKGVVAYNR</sequence>
<dbReference type="AlphaFoldDB" id="A0A6C0F7J7"/>
<name>A0A6C0F7J7_9ZZZZ</name>
<protein>
    <submittedName>
        <fullName evidence="1">Uncharacterized protein</fullName>
    </submittedName>
</protein>